<dbReference type="Gene3D" id="3.50.50.60">
    <property type="entry name" value="FAD/NAD(P)-binding domain"/>
    <property type="match status" value="1"/>
</dbReference>
<keyword evidence="2" id="KW-0560">Oxidoreductase</keyword>
<keyword evidence="1" id="KW-0285">Flavoprotein</keyword>
<name>A0A8H6PST6_9EURO</name>
<dbReference type="Pfam" id="PF00890">
    <property type="entry name" value="FAD_binding_2"/>
    <property type="match status" value="1"/>
</dbReference>
<gene>
    <name evidence="5" type="ORF">CNMCM5793_003782</name>
    <name evidence="6" type="ORF">CNMCM6106_006639</name>
</gene>
<dbReference type="SUPFAM" id="SSF51905">
    <property type="entry name" value="FAD/NAD(P)-binding domain"/>
    <property type="match status" value="2"/>
</dbReference>
<dbReference type="PANTHER" id="PTHR38663:SF1">
    <property type="entry name" value="L-ORNITHINE N(5)-MONOOXYGENASE"/>
    <property type="match status" value="1"/>
</dbReference>
<feature type="compositionally biased region" description="Basic and acidic residues" evidence="3">
    <location>
        <begin position="75"/>
        <end position="90"/>
    </location>
</feature>
<evidence type="ECO:0000313" key="7">
    <source>
        <dbReference type="Proteomes" id="UP000630445"/>
    </source>
</evidence>
<evidence type="ECO:0000313" key="5">
    <source>
        <dbReference type="EMBL" id="KAF7115949.1"/>
    </source>
</evidence>
<dbReference type="OrthoDB" id="76038at2759"/>
<keyword evidence="7" id="KW-1185">Reference proteome</keyword>
<dbReference type="InterPro" id="IPR036188">
    <property type="entry name" value="FAD/NAD-bd_sf"/>
</dbReference>
<evidence type="ECO:0000256" key="2">
    <source>
        <dbReference type="ARBA" id="ARBA00023002"/>
    </source>
</evidence>
<sequence length="130" mass="14083">MSKTQSASPGKTQSLHDVIIIGAGPCGLAVAARLNEATPSAMFTDEEHQRYHWINKHSGRMALVQAHKKKLKKLDSVKAEKWQTYDERQRQHQRRRSSSGSSSTASDSSTLPSLSSSPVDGAVAPGVQDA</sequence>
<dbReference type="AlphaFoldDB" id="A0A8H6PST6"/>
<feature type="compositionally biased region" description="Low complexity" evidence="3">
    <location>
        <begin position="98"/>
        <end position="118"/>
    </location>
</feature>
<feature type="region of interest" description="Disordered" evidence="3">
    <location>
        <begin position="75"/>
        <end position="130"/>
    </location>
</feature>
<dbReference type="Proteomes" id="UP000630445">
    <property type="component" value="Unassembled WGS sequence"/>
</dbReference>
<evidence type="ECO:0000256" key="3">
    <source>
        <dbReference type="SAM" id="MobiDB-lite"/>
    </source>
</evidence>
<protein>
    <recommendedName>
        <fullName evidence="4">FAD-dependent oxidoreductase 2 FAD-binding domain-containing protein</fullName>
    </recommendedName>
</protein>
<comment type="caution">
    <text evidence="6">The sequence shown here is derived from an EMBL/GenBank/DDBJ whole genome shotgun (WGS) entry which is preliminary data.</text>
</comment>
<dbReference type="EMBL" id="JACBAD010002108">
    <property type="protein sequence ID" value="KAF7115949.1"/>
    <property type="molecule type" value="Genomic_DNA"/>
</dbReference>
<organism evidence="6 8">
    <name type="scientific">Aspergillus hiratsukae</name>
    <dbReference type="NCBI Taxonomy" id="1194566"/>
    <lineage>
        <taxon>Eukaryota</taxon>
        <taxon>Fungi</taxon>
        <taxon>Dikarya</taxon>
        <taxon>Ascomycota</taxon>
        <taxon>Pezizomycotina</taxon>
        <taxon>Eurotiomycetes</taxon>
        <taxon>Eurotiomycetidae</taxon>
        <taxon>Eurotiales</taxon>
        <taxon>Aspergillaceae</taxon>
        <taxon>Aspergillus</taxon>
        <taxon>Aspergillus subgen. Fumigati</taxon>
    </lineage>
</organism>
<feature type="domain" description="FAD-dependent oxidoreductase 2 FAD-binding" evidence="4">
    <location>
        <begin position="17"/>
        <end position="97"/>
    </location>
</feature>
<evidence type="ECO:0000313" key="6">
    <source>
        <dbReference type="EMBL" id="KAF7159426.1"/>
    </source>
</evidence>
<dbReference type="EMBL" id="JACBAF010002276">
    <property type="protein sequence ID" value="KAF7159426.1"/>
    <property type="molecule type" value="Genomic_DNA"/>
</dbReference>
<dbReference type="GO" id="GO:0016491">
    <property type="term" value="F:oxidoreductase activity"/>
    <property type="evidence" value="ECO:0007669"/>
    <property type="project" value="UniProtKB-KW"/>
</dbReference>
<dbReference type="InterPro" id="IPR003953">
    <property type="entry name" value="FAD-dep_OxRdtase_2_FAD-bd"/>
</dbReference>
<proteinExistence type="predicted"/>
<evidence type="ECO:0000256" key="1">
    <source>
        <dbReference type="ARBA" id="ARBA00022630"/>
    </source>
</evidence>
<reference evidence="6" key="1">
    <citation type="submission" date="2020-06" db="EMBL/GenBank/DDBJ databases">
        <title>Draft genome sequences of strains closely related to Aspergillus parafelis and Aspergillus hiratsukae.</title>
        <authorList>
            <person name="Dos Santos R.A.C."/>
            <person name="Rivero-Menendez O."/>
            <person name="Steenwyk J.L."/>
            <person name="Mead M.E."/>
            <person name="Goldman G.H."/>
            <person name="Alastruey-Izquierdo A."/>
            <person name="Rokas A."/>
        </authorList>
    </citation>
    <scope>NUCLEOTIDE SEQUENCE</scope>
    <source>
        <strain evidence="5">CNM-CM5793</strain>
        <strain evidence="6">CNM-CM6106</strain>
    </source>
</reference>
<evidence type="ECO:0000313" key="8">
    <source>
        <dbReference type="Proteomes" id="UP000662466"/>
    </source>
</evidence>
<dbReference type="Proteomes" id="UP000662466">
    <property type="component" value="Unassembled WGS sequence"/>
</dbReference>
<evidence type="ECO:0000259" key="4">
    <source>
        <dbReference type="Pfam" id="PF00890"/>
    </source>
</evidence>
<accession>A0A8H6PST6</accession>
<dbReference type="PANTHER" id="PTHR38663">
    <property type="match status" value="1"/>
</dbReference>